<protein>
    <recommendedName>
        <fullName evidence="6">Iron-binding zinc finger CDGSH type domain-containing protein</fullName>
    </recommendedName>
</protein>
<dbReference type="GO" id="GO:0005737">
    <property type="term" value="C:cytoplasm"/>
    <property type="evidence" value="ECO:0007669"/>
    <property type="project" value="UniProtKB-ARBA"/>
</dbReference>
<dbReference type="Pfam" id="PF09360">
    <property type="entry name" value="zf-CDGSH"/>
    <property type="match status" value="1"/>
</dbReference>
<evidence type="ECO:0000313" key="8">
    <source>
        <dbReference type="Proteomes" id="UP001501425"/>
    </source>
</evidence>
<evidence type="ECO:0000256" key="5">
    <source>
        <dbReference type="SAM" id="MobiDB-lite"/>
    </source>
</evidence>
<proteinExistence type="predicted"/>
<keyword evidence="1" id="KW-0001">2Fe-2S</keyword>
<dbReference type="InterPro" id="IPR042216">
    <property type="entry name" value="MitoNEET_CISD"/>
</dbReference>
<evidence type="ECO:0000256" key="4">
    <source>
        <dbReference type="ARBA" id="ARBA00023014"/>
    </source>
</evidence>
<dbReference type="Gene3D" id="3.40.5.90">
    <property type="entry name" value="CDGSH iron-sulfur domain, mitoNEET-type"/>
    <property type="match status" value="1"/>
</dbReference>
<evidence type="ECO:0000256" key="3">
    <source>
        <dbReference type="ARBA" id="ARBA00023004"/>
    </source>
</evidence>
<organism evidence="7 8">
    <name type="scientific">Halorubrum ejinorense</name>
    <dbReference type="NCBI Taxonomy" id="425309"/>
    <lineage>
        <taxon>Archaea</taxon>
        <taxon>Methanobacteriati</taxon>
        <taxon>Methanobacteriota</taxon>
        <taxon>Stenosarchaea group</taxon>
        <taxon>Halobacteria</taxon>
        <taxon>Halobacteriales</taxon>
        <taxon>Haloferacaceae</taxon>
        <taxon>Halorubrum</taxon>
    </lineage>
</organism>
<evidence type="ECO:0000256" key="2">
    <source>
        <dbReference type="ARBA" id="ARBA00022723"/>
    </source>
</evidence>
<dbReference type="Proteomes" id="UP001501425">
    <property type="component" value="Unassembled WGS sequence"/>
</dbReference>
<dbReference type="SMART" id="SM00704">
    <property type="entry name" value="ZnF_CDGSH"/>
    <property type="match status" value="1"/>
</dbReference>
<dbReference type="EMBL" id="BAAADQ010000002">
    <property type="protein sequence ID" value="GAA0535252.1"/>
    <property type="molecule type" value="Genomic_DNA"/>
</dbReference>
<feature type="domain" description="Iron-binding zinc finger CDGSH type" evidence="6">
    <location>
        <begin position="19"/>
        <end position="59"/>
    </location>
</feature>
<evidence type="ECO:0000313" key="7">
    <source>
        <dbReference type="EMBL" id="GAA0535252.1"/>
    </source>
</evidence>
<sequence length="87" mass="9483">MRVACDARTMTREVTHEADGPAILDASDTGDDGKIFVCRCGLSDSKPLCDGSHKAAEDEADGVVYKYEGDDPEGERREIDEIAYVDE</sequence>
<feature type="region of interest" description="Disordered" evidence="5">
    <location>
        <begin position="63"/>
        <end position="87"/>
    </location>
</feature>
<name>A0AAV3SP52_9EURY</name>
<comment type="caution">
    <text evidence="7">The sequence shown here is derived from an EMBL/GenBank/DDBJ whole genome shotgun (WGS) entry which is preliminary data.</text>
</comment>
<accession>A0AAV3SP52</accession>
<reference evidence="7" key="2">
    <citation type="submission" date="2023-12" db="EMBL/GenBank/DDBJ databases">
        <authorList>
            <person name="Sun Q."/>
            <person name="Inoue M."/>
        </authorList>
    </citation>
    <scope>NUCLEOTIDE SEQUENCE</scope>
    <source>
        <strain evidence="7">JCM 14265</strain>
    </source>
</reference>
<reference evidence="7" key="1">
    <citation type="journal article" date="2014" name="Int. J. Syst. Evol. Microbiol.">
        <title>Complete genome sequence of Corynebacterium casei LMG S-19264T (=DSM 44701T), isolated from a smear-ripened cheese.</title>
        <authorList>
            <consortium name="US DOE Joint Genome Institute (JGI-PGF)"/>
            <person name="Walter F."/>
            <person name="Albersmeier A."/>
            <person name="Kalinowski J."/>
            <person name="Ruckert C."/>
        </authorList>
    </citation>
    <scope>NUCLEOTIDE SEQUENCE</scope>
    <source>
        <strain evidence="7">JCM 14265</strain>
    </source>
</reference>
<gene>
    <name evidence="7" type="ORF">GCM10008994_07800</name>
</gene>
<dbReference type="AlphaFoldDB" id="A0AAV3SP52"/>
<evidence type="ECO:0000256" key="1">
    <source>
        <dbReference type="ARBA" id="ARBA00022714"/>
    </source>
</evidence>
<dbReference type="GO" id="GO:0046872">
    <property type="term" value="F:metal ion binding"/>
    <property type="evidence" value="ECO:0007669"/>
    <property type="project" value="UniProtKB-KW"/>
</dbReference>
<dbReference type="InterPro" id="IPR018967">
    <property type="entry name" value="FeS-contain_CDGSH-typ"/>
</dbReference>
<keyword evidence="3" id="KW-0408">Iron</keyword>
<evidence type="ECO:0000259" key="6">
    <source>
        <dbReference type="SMART" id="SM00704"/>
    </source>
</evidence>
<keyword evidence="4" id="KW-0411">Iron-sulfur</keyword>
<dbReference type="GO" id="GO:0051537">
    <property type="term" value="F:2 iron, 2 sulfur cluster binding"/>
    <property type="evidence" value="ECO:0007669"/>
    <property type="project" value="UniProtKB-KW"/>
</dbReference>
<keyword evidence="2" id="KW-0479">Metal-binding</keyword>